<dbReference type="Gene3D" id="6.10.250.690">
    <property type="match status" value="1"/>
</dbReference>
<evidence type="ECO:0000259" key="7">
    <source>
        <dbReference type="PROSITE" id="PS50894"/>
    </source>
</evidence>
<dbReference type="InterPro" id="IPR016032">
    <property type="entry name" value="Sig_transdc_resp-reg_C-effctor"/>
</dbReference>
<evidence type="ECO:0000259" key="8">
    <source>
        <dbReference type="PROSITE" id="PS51755"/>
    </source>
</evidence>
<protein>
    <submittedName>
        <fullName evidence="9">Response regulator</fullName>
    </submittedName>
</protein>
<keyword evidence="10" id="KW-1185">Reference proteome</keyword>
<feature type="domain" description="GGDEF" evidence="6">
    <location>
        <begin position="641"/>
        <end position="770"/>
    </location>
</feature>
<feature type="domain" description="Response regulatory" evidence="5">
    <location>
        <begin position="359"/>
        <end position="475"/>
    </location>
</feature>
<keyword evidence="1 4" id="KW-0238">DNA-binding</keyword>
<evidence type="ECO:0000259" key="5">
    <source>
        <dbReference type="PROSITE" id="PS50110"/>
    </source>
</evidence>
<feature type="domain" description="OmpR/PhoB-type" evidence="8">
    <location>
        <begin position="124"/>
        <end position="223"/>
    </location>
</feature>
<dbReference type="PANTHER" id="PTHR48111">
    <property type="entry name" value="REGULATOR OF RPOS"/>
    <property type="match status" value="1"/>
</dbReference>
<evidence type="ECO:0000313" key="10">
    <source>
        <dbReference type="Proteomes" id="UP000667802"/>
    </source>
</evidence>
<name>A0AAP5I3B7_9CYAN</name>
<dbReference type="SUPFAM" id="SSF55073">
    <property type="entry name" value="Nucleotide cyclase"/>
    <property type="match status" value="1"/>
</dbReference>
<dbReference type="PANTHER" id="PTHR48111:SF15">
    <property type="entry name" value="OMPR SUBFAMILY"/>
    <property type="match status" value="1"/>
</dbReference>
<dbReference type="CDD" id="cd00383">
    <property type="entry name" value="trans_reg_C"/>
    <property type="match status" value="1"/>
</dbReference>
<dbReference type="GO" id="GO:0005829">
    <property type="term" value="C:cytosol"/>
    <property type="evidence" value="ECO:0007669"/>
    <property type="project" value="TreeGrafter"/>
</dbReference>
<dbReference type="InterPro" id="IPR008207">
    <property type="entry name" value="Sig_transdc_His_kin_Hpt_dom"/>
</dbReference>
<dbReference type="PROSITE" id="PS50110">
    <property type="entry name" value="RESPONSE_REGULATORY"/>
    <property type="match status" value="3"/>
</dbReference>
<dbReference type="InterPro" id="IPR029787">
    <property type="entry name" value="Nucleotide_cyclase"/>
</dbReference>
<dbReference type="InterPro" id="IPR043128">
    <property type="entry name" value="Rev_trsase/Diguanyl_cyclase"/>
</dbReference>
<dbReference type="Proteomes" id="UP000667802">
    <property type="component" value="Unassembled WGS sequence"/>
</dbReference>
<proteinExistence type="predicted"/>
<dbReference type="InterPro" id="IPR039420">
    <property type="entry name" value="WalR-like"/>
</dbReference>
<dbReference type="GO" id="GO:0032993">
    <property type="term" value="C:protein-DNA complex"/>
    <property type="evidence" value="ECO:0007669"/>
    <property type="project" value="TreeGrafter"/>
</dbReference>
<sequence>MRILIVEDDEVTAKALTTVLCHHNYAVEVATDGQSAWELVKAFDYDLIMLDVMLPKLDGISLCRCVRSHGLKMPILLLTGRDSSHDKAIGLDAGADDYVVKPFDSEELVARVRALLRRGNSTSQPVLEWGNLRFDPSTAEVNYETQPLHLTPKEYALLELFLRNPRRVFSCSAILDHVWSFDHAPGEEAVRTQIKGLRQKLKAVGASGDLIETVYGIGYRLKPLQATTTVIGKSEAVEQIQQQTLASLVSVWNRFKDKISQQVSVLEQAATDILSNTINQELLTQAQHQAHTLAGSLGTFGFTKGSELARKIEHLLQNGSIGAKEGKHLHKLVEALRQQIDSPLKLVSAEHTPNDERPFLLIVDSDRPLASKLAIEADLQGIRAEVATNLSEAKQMIHDHHPNVVLLDPTVADTTEEGLALLAQLSRETPPVAVLVFTAQDSLRDRVEVARLGGRAFFQKPVSPFQVIEAVTQILQQADIRTEAVVMIVDDDIEILATLRTLLEPWGLKVISLNDPQRFWETLEASLPDLLILDIKMPHVSGVELCQVVRNDPRWSGLPILFLTAHTDAATLNQVFAVGADDFVSKPIIGPELVTRIINRLERIKLLRNLAEVDPLTTVFNRRRATEDLNKFLHLSQRYNQPLCLAILNLDNFKQVNETFGHTVGDSVLRRVGQLLKQTFPCEDVIARWGGEEFIVGMYGMTRNDALQQLVRLKESLQAQEFITPNGIKFPVTFSTGIVQYPVDGTDLESLYQSARVALYQTKVSGCNTA</sequence>
<dbReference type="SMART" id="SM00862">
    <property type="entry name" value="Trans_reg_C"/>
    <property type="match status" value="1"/>
</dbReference>
<dbReference type="Gene3D" id="3.40.50.2300">
    <property type="match status" value="3"/>
</dbReference>
<dbReference type="CDD" id="cd00156">
    <property type="entry name" value="REC"/>
    <property type="match status" value="1"/>
</dbReference>
<dbReference type="Pfam" id="PF00486">
    <property type="entry name" value="Trans_reg_C"/>
    <property type="match status" value="1"/>
</dbReference>
<evidence type="ECO:0000259" key="6">
    <source>
        <dbReference type="PROSITE" id="PS50887"/>
    </source>
</evidence>
<dbReference type="Gene3D" id="1.10.10.10">
    <property type="entry name" value="Winged helix-like DNA-binding domain superfamily/Winged helix DNA-binding domain"/>
    <property type="match status" value="1"/>
</dbReference>
<dbReference type="SUPFAM" id="SSF46894">
    <property type="entry name" value="C-terminal effector domain of the bipartite response regulators"/>
    <property type="match status" value="1"/>
</dbReference>
<dbReference type="Gene3D" id="1.20.120.160">
    <property type="entry name" value="HPT domain"/>
    <property type="match status" value="1"/>
</dbReference>
<dbReference type="GO" id="GO:0006355">
    <property type="term" value="P:regulation of DNA-templated transcription"/>
    <property type="evidence" value="ECO:0007669"/>
    <property type="project" value="InterPro"/>
</dbReference>
<dbReference type="NCBIfam" id="TIGR00254">
    <property type="entry name" value="GGDEF"/>
    <property type="match status" value="1"/>
</dbReference>
<dbReference type="GO" id="GO:0000156">
    <property type="term" value="F:phosphorelay response regulator activity"/>
    <property type="evidence" value="ECO:0007669"/>
    <property type="project" value="TreeGrafter"/>
</dbReference>
<dbReference type="Pfam" id="PF00072">
    <property type="entry name" value="Response_reg"/>
    <property type="match status" value="3"/>
</dbReference>
<feature type="modified residue" description="4-aspartylphosphate" evidence="3">
    <location>
        <position position="51"/>
    </location>
</feature>
<dbReference type="RefSeq" id="WP_208344588.1">
    <property type="nucleotide sequence ID" value="NZ_CAWQFN010000517.1"/>
</dbReference>
<comment type="caution">
    <text evidence="9">The sequence shown here is derived from an EMBL/GenBank/DDBJ whole genome shotgun (WGS) entry which is preliminary data.</text>
</comment>
<feature type="domain" description="Response regulatory" evidence="5">
    <location>
        <begin position="2"/>
        <end position="116"/>
    </location>
</feature>
<dbReference type="EMBL" id="JAALHA020000001">
    <property type="protein sequence ID" value="MDR9893890.1"/>
    <property type="molecule type" value="Genomic_DNA"/>
</dbReference>
<evidence type="ECO:0000313" key="9">
    <source>
        <dbReference type="EMBL" id="MDR9893890.1"/>
    </source>
</evidence>
<reference evidence="10" key="1">
    <citation type="journal article" date="2021" name="Science">
        <title>Hunting the eagle killer: A cyanobacterial neurotoxin causes vacuolar myelinopathy.</title>
        <authorList>
            <person name="Breinlinger S."/>
            <person name="Phillips T.J."/>
            <person name="Haram B.N."/>
            <person name="Mares J."/>
            <person name="Martinez Yerena J.A."/>
            <person name="Hrouzek P."/>
            <person name="Sobotka R."/>
            <person name="Henderson W.M."/>
            <person name="Schmieder P."/>
            <person name="Williams S.M."/>
            <person name="Lauderdale J.D."/>
            <person name="Wilde H.D."/>
            <person name="Gerrin W."/>
            <person name="Kust A."/>
            <person name="Washington J.W."/>
            <person name="Wagner C."/>
            <person name="Geier B."/>
            <person name="Liebeke M."/>
            <person name="Enke H."/>
            <person name="Niedermeyer T.H.J."/>
            <person name="Wilde S.B."/>
        </authorList>
    </citation>
    <scope>NUCLEOTIDE SEQUENCE [LARGE SCALE GENOMIC DNA]</scope>
    <source>
        <strain evidence="10">Thurmond2011</strain>
    </source>
</reference>
<dbReference type="SUPFAM" id="SSF52172">
    <property type="entry name" value="CheY-like"/>
    <property type="match status" value="3"/>
</dbReference>
<dbReference type="InterPro" id="IPR011006">
    <property type="entry name" value="CheY-like_superfamily"/>
</dbReference>
<dbReference type="PROSITE" id="PS50887">
    <property type="entry name" value="GGDEF"/>
    <property type="match status" value="1"/>
</dbReference>
<dbReference type="SMART" id="SM00267">
    <property type="entry name" value="GGDEF"/>
    <property type="match status" value="1"/>
</dbReference>
<accession>A0AAP5I3B7</accession>
<feature type="DNA-binding region" description="OmpR/PhoB-type" evidence="4">
    <location>
        <begin position="124"/>
        <end position="223"/>
    </location>
</feature>
<dbReference type="InterPro" id="IPR001789">
    <property type="entry name" value="Sig_transdc_resp-reg_receiver"/>
</dbReference>
<dbReference type="InterPro" id="IPR000160">
    <property type="entry name" value="GGDEF_dom"/>
</dbReference>
<dbReference type="SMART" id="SM00448">
    <property type="entry name" value="REC"/>
    <property type="match status" value="3"/>
</dbReference>
<gene>
    <name evidence="9" type="ORF">G7B40_004785</name>
</gene>
<dbReference type="CDD" id="cd19935">
    <property type="entry name" value="REC_OmpR_CusR-like"/>
    <property type="match status" value="1"/>
</dbReference>
<dbReference type="PROSITE" id="PS50894">
    <property type="entry name" value="HPT"/>
    <property type="match status" value="1"/>
</dbReference>
<dbReference type="Pfam" id="PF01627">
    <property type="entry name" value="Hpt"/>
    <property type="match status" value="1"/>
</dbReference>
<feature type="domain" description="HPt" evidence="7">
    <location>
        <begin position="244"/>
        <end position="350"/>
    </location>
</feature>
<evidence type="ECO:0000256" key="2">
    <source>
        <dbReference type="PROSITE-ProRule" id="PRU00110"/>
    </source>
</evidence>
<dbReference type="InterPro" id="IPR001867">
    <property type="entry name" value="OmpR/PhoB-type_DNA-bd"/>
</dbReference>
<dbReference type="InterPro" id="IPR036641">
    <property type="entry name" value="HPT_dom_sf"/>
</dbReference>
<dbReference type="Pfam" id="PF00990">
    <property type="entry name" value="GGDEF"/>
    <property type="match status" value="1"/>
</dbReference>
<dbReference type="InterPro" id="IPR036388">
    <property type="entry name" value="WH-like_DNA-bd_sf"/>
</dbReference>
<dbReference type="Gene3D" id="3.30.70.270">
    <property type="match status" value="1"/>
</dbReference>
<feature type="modified residue" description="Phosphohistidine" evidence="2">
    <location>
        <position position="291"/>
    </location>
</feature>
<organism evidence="9 10">
    <name type="scientific">Aetokthonos hydrillicola Thurmond2011</name>
    <dbReference type="NCBI Taxonomy" id="2712845"/>
    <lineage>
        <taxon>Bacteria</taxon>
        <taxon>Bacillati</taxon>
        <taxon>Cyanobacteriota</taxon>
        <taxon>Cyanophyceae</taxon>
        <taxon>Nostocales</taxon>
        <taxon>Hapalosiphonaceae</taxon>
        <taxon>Aetokthonos</taxon>
    </lineage>
</organism>
<dbReference type="GO" id="GO:0000976">
    <property type="term" value="F:transcription cis-regulatory region binding"/>
    <property type="evidence" value="ECO:0007669"/>
    <property type="project" value="TreeGrafter"/>
</dbReference>
<evidence type="ECO:0000256" key="3">
    <source>
        <dbReference type="PROSITE-ProRule" id="PRU00169"/>
    </source>
</evidence>
<dbReference type="PROSITE" id="PS51755">
    <property type="entry name" value="OMPR_PHOB"/>
    <property type="match status" value="1"/>
</dbReference>
<dbReference type="SUPFAM" id="SSF47226">
    <property type="entry name" value="Histidine-containing phosphotransfer domain, HPT domain"/>
    <property type="match status" value="1"/>
</dbReference>
<evidence type="ECO:0000256" key="4">
    <source>
        <dbReference type="PROSITE-ProRule" id="PRU01091"/>
    </source>
</evidence>
<evidence type="ECO:0000256" key="1">
    <source>
        <dbReference type="ARBA" id="ARBA00023125"/>
    </source>
</evidence>
<dbReference type="CDD" id="cd01949">
    <property type="entry name" value="GGDEF"/>
    <property type="match status" value="1"/>
</dbReference>
<feature type="modified residue" description="4-aspartylphosphate" evidence="3">
    <location>
        <position position="534"/>
    </location>
</feature>
<keyword evidence="3" id="KW-0597">Phosphoprotein</keyword>
<feature type="modified residue" description="4-aspartylphosphate" evidence="3">
    <location>
        <position position="408"/>
    </location>
</feature>
<feature type="domain" description="Response regulatory" evidence="5">
    <location>
        <begin position="485"/>
        <end position="601"/>
    </location>
</feature>
<dbReference type="AlphaFoldDB" id="A0AAP5I3B7"/>